<dbReference type="Pfam" id="PF01986">
    <property type="entry name" value="DUF123"/>
    <property type="match status" value="1"/>
</dbReference>
<reference evidence="1" key="1">
    <citation type="journal article" date="2022" name="Nat. Microbiol.">
        <title>Unique mobile elements and scalable gene flow at the prokaryote-eukaryote boundary revealed by circularized Asgard archaea genomes.</title>
        <authorList>
            <person name="Wu F."/>
            <person name="Speth D.R."/>
            <person name="Philosof A."/>
            <person name="Cremiere A."/>
            <person name="Narayanan A."/>
            <person name="Barco R.A."/>
            <person name="Connon S.A."/>
            <person name="Amend J.P."/>
            <person name="Antoshechkin I.A."/>
            <person name="Orphan V.J."/>
        </authorList>
    </citation>
    <scope>NUCLEOTIDE SEQUENCE</scope>
    <source>
        <strain evidence="1">PR6</strain>
    </source>
</reference>
<gene>
    <name evidence="1" type="ORF">K9W46_05105</name>
</gene>
<name>A0A9Y1BSS7_9ARCH</name>
<dbReference type="EMBL" id="CP084167">
    <property type="protein sequence ID" value="UJG44558.1"/>
    <property type="molecule type" value="Genomic_DNA"/>
</dbReference>
<protein>
    <submittedName>
        <fullName evidence="1">GIY-YIG nuclease family protein</fullName>
    </submittedName>
</protein>
<dbReference type="PANTHER" id="PTHR37460:SF1">
    <property type="entry name" value="ENDONUCLEASE III"/>
    <property type="match status" value="1"/>
</dbReference>
<dbReference type="AlphaFoldDB" id="A0A9Y1BSS7"/>
<dbReference type="CDD" id="cd10441">
    <property type="entry name" value="GIY-YIG_COG1833"/>
    <property type="match status" value="1"/>
</dbReference>
<dbReference type="InterPro" id="IPR002837">
    <property type="entry name" value="DUF123"/>
</dbReference>
<accession>A0A9Y1BSS7</accession>
<dbReference type="Proteomes" id="UP001200513">
    <property type="component" value="Chromosome"/>
</dbReference>
<proteinExistence type="predicted"/>
<organism evidence="1">
    <name type="scientific">Candidatus Heimdallarchaeum endolithica</name>
    <dbReference type="NCBI Taxonomy" id="2876572"/>
    <lineage>
        <taxon>Archaea</taxon>
        <taxon>Promethearchaeati</taxon>
        <taxon>Candidatus Heimdallarchaeota</taxon>
        <taxon>Candidatus Heimdallarchaeia (ex Rinke et al. 2021) (nom. nud.)</taxon>
        <taxon>Candidatus Heimdallarchaeales</taxon>
        <taxon>Candidatus Heimdallarchaeaceae</taxon>
        <taxon>Candidatus Heimdallarchaeum</taxon>
    </lineage>
</organism>
<dbReference type="PANTHER" id="PTHR37460">
    <property type="entry name" value="ENDONUCLEASE III"/>
    <property type="match status" value="1"/>
</dbReference>
<sequence>MLFLPIISFSQGLKGSYLLFIQLNKRITINLSKKHFSLEEACYIYVGSAFGAGGLKSRVSHHLLKEKTQRWHIDFLTTSPYSEIVGVVYFIDQKVECYLGKLFSSFSSLEPVFGFGNSDCKANCDSHLYKIVKSK</sequence>
<evidence type="ECO:0000313" key="1">
    <source>
        <dbReference type="EMBL" id="UJG44558.1"/>
    </source>
</evidence>